<sequence>MAALIAPVAALGACATPPAQAPSVAVRAVDPSFVHGTDGGETDRLAATVVTDVQEYWKAQYPATFGGPWRPVDGGFFSVDTANTSAAAPPCSGDAADVEGNAYYCATVDAVAWDRTALLPVLREHYGEAAVVVVLAHELGHAVQQRSGAGTDDPRRTEAMADCYAGSFVRWAADGRAPHLRVRPDQLDGAMRALTVFRDPVGGGQAADPHGSAFDRVAAFQDGYRGGPGRCAQPSPALPAKAPEEPNRPVPEVLAAPDVRDYFTGLVSRRGARWSAPPVVDDPGSRCGETAVEYCTDPARVAVDEPALAALDHDIGDQAITTLVASRYAVAALDALGLPAHGVEGGRRVSCLAGAYTGRAALSPGDLDEAVEVLLAGNGVSRDVDGVNALTGFDRFLSFRGGALGGPGACGLR</sequence>
<comment type="caution">
    <text evidence="3">The sequence shown here is derived from an EMBL/GenBank/DDBJ whole genome shotgun (WGS) entry which is preliminary data.</text>
</comment>
<evidence type="ECO:0000256" key="2">
    <source>
        <dbReference type="SAM" id="SignalP"/>
    </source>
</evidence>
<accession>A0ABP3LRK8</accession>
<keyword evidence="4" id="KW-1185">Reference proteome</keyword>
<proteinExistence type="predicted"/>
<reference evidence="4" key="1">
    <citation type="journal article" date="2019" name="Int. J. Syst. Evol. Microbiol.">
        <title>The Global Catalogue of Microorganisms (GCM) 10K type strain sequencing project: providing services to taxonomists for standard genome sequencing and annotation.</title>
        <authorList>
            <consortium name="The Broad Institute Genomics Platform"/>
            <consortium name="The Broad Institute Genome Sequencing Center for Infectious Disease"/>
            <person name="Wu L."/>
            <person name="Ma J."/>
        </authorList>
    </citation>
    <scope>NUCLEOTIDE SEQUENCE [LARGE SCALE GENOMIC DNA]</scope>
    <source>
        <strain evidence="4">JCM 10303</strain>
    </source>
</reference>
<name>A0ABP3LRK8_SACER</name>
<protein>
    <submittedName>
        <fullName evidence="3">Neutral zinc metallopeptidase</fullName>
    </submittedName>
</protein>
<feature type="signal peptide" evidence="2">
    <location>
        <begin position="1"/>
        <end position="21"/>
    </location>
</feature>
<feature type="region of interest" description="Disordered" evidence="1">
    <location>
        <begin position="225"/>
        <end position="251"/>
    </location>
</feature>
<evidence type="ECO:0000256" key="1">
    <source>
        <dbReference type="SAM" id="MobiDB-lite"/>
    </source>
</evidence>
<evidence type="ECO:0000313" key="4">
    <source>
        <dbReference type="Proteomes" id="UP001500729"/>
    </source>
</evidence>
<dbReference type="Proteomes" id="UP001500729">
    <property type="component" value="Unassembled WGS sequence"/>
</dbReference>
<organism evidence="3 4">
    <name type="scientific">Saccharopolyspora erythraea</name>
    <name type="common">Streptomyces erythraeus</name>
    <dbReference type="NCBI Taxonomy" id="1836"/>
    <lineage>
        <taxon>Bacteria</taxon>
        <taxon>Bacillati</taxon>
        <taxon>Actinomycetota</taxon>
        <taxon>Actinomycetes</taxon>
        <taxon>Pseudonocardiales</taxon>
        <taxon>Pseudonocardiaceae</taxon>
        <taxon>Saccharopolyspora</taxon>
    </lineage>
</organism>
<gene>
    <name evidence="3" type="ORF">GCM10009533_00380</name>
</gene>
<evidence type="ECO:0000313" key="3">
    <source>
        <dbReference type="EMBL" id="GAA0505634.1"/>
    </source>
</evidence>
<feature type="chain" id="PRO_5047283941" evidence="2">
    <location>
        <begin position="22"/>
        <end position="413"/>
    </location>
</feature>
<keyword evidence="2" id="KW-0732">Signal</keyword>
<dbReference type="SUPFAM" id="SSF55486">
    <property type="entry name" value="Metalloproteases ('zincins'), catalytic domain"/>
    <property type="match status" value="1"/>
</dbReference>
<dbReference type="EMBL" id="BAAAGS010000001">
    <property type="protein sequence ID" value="GAA0505634.1"/>
    <property type="molecule type" value="Genomic_DNA"/>
</dbReference>